<dbReference type="EMBL" id="UGBT01000001">
    <property type="protein sequence ID" value="STH68852.1"/>
    <property type="molecule type" value="Genomic_DNA"/>
</dbReference>
<name>A0A376NS89_ECOLX</name>
<dbReference type="Proteomes" id="UP000254428">
    <property type="component" value="Unassembled WGS sequence"/>
</dbReference>
<sequence length="47" mass="5385">MKYTPVGVDIAKHLIQVHFINEHTGEVVDKQLRSRDFLTFFSNANPA</sequence>
<evidence type="ECO:0008006" key="3">
    <source>
        <dbReference type="Google" id="ProtNLM"/>
    </source>
</evidence>
<evidence type="ECO:0000313" key="2">
    <source>
        <dbReference type="Proteomes" id="UP000254428"/>
    </source>
</evidence>
<accession>A0A376NS89</accession>
<organism evidence="1 2">
    <name type="scientific">Escherichia coli</name>
    <dbReference type="NCBI Taxonomy" id="562"/>
    <lineage>
        <taxon>Bacteria</taxon>
        <taxon>Pseudomonadati</taxon>
        <taxon>Pseudomonadota</taxon>
        <taxon>Gammaproteobacteria</taxon>
        <taxon>Enterobacterales</taxon>
        <taxon>Enterobacteriaceae</taxon>
        <taxon>Escherichia</taxon>
    </lineage>
</organism>
<dbReference type="AlphaFoldDB" id="A0A376NS89"/>
<proteinExistence type="predicted"/>
<protein>
    <recommendedName>
        <fullName evidence="3">IS110 family transposase</fullName>
    </recommendedName>
</protein>
<gene>
    <name evidence="1" type="ORF">NCTC11341_00342</name>
</gene>
<evidence type="ECO:0000313" key="1">
    <source>
        <dbReference type="EMBL" id="STH68852.1"/>
    </source>
</evidence>
<reference evidence="1 2" key="1">
    <citation type="submission" date="2018-06" db="EMBL/GenBank/DDBJ databases">
        <authorList>
            <consortium name="Pathogen Informatics"/>
            <person name="Doyle S."/>
        </authorList>
    </citation>
    <scope>NUCLEOTIDE SEQUENCE [LARGE SCALE GENOMIC DNA]</scope>
    <source>
        <strain evidence="1 2">NCTC11341</strain>
    </source>
</reference>